<dbReference type="InterPro" id="IPR005754">
    <property type="entry name" value="Sortase"/>
</dbReference>
<dbReference type="EMBL" id="JARQDZ010000011">
    <property type="protein sequence ID" value="MDT2983979.1"/>
    <property type="molecule type" value="Genomic_DNA"/>
</dbReference>
<evidence type="ECO:0000256" key="3">
    <source>
        <dbReference type="ARBA" id="ARBA00022807"/>
    </source>
</evidence>
<reference evidence="7 8" key="1">
    <citation type="submission" date="2019-11" db="EMBL/GenBank/DDBJ databases">
        <title>Detection and genome characteristic of a blood enterococcus casselifavus isolate from Zhengzhou,china.</title>
        <authorList>
            <person name="Wen P."/>
        </authorList>
    </citation>
    <scope>NUCLEOTIDE SEQUENCE [LARGE SCALE GENOMIC DNA]</scope>
    <source>
        <strain evidence="7 8">EC291</strain>
    </source>
</reference>
<dbReference type="InterPro" id="IPR042007">
    <property type="entry name" value="Sortase_A"/>
</dbReference>
<evidence type="ECO:0000256" key="1">
    <source>
        <dbReference type="ARBA" id="ARBA00022670"/>
    </source>
</evidence>
<dbReference type="GO" id="GO:0008234">
    <property type="term" value="F:cysteine-type peptidase activity"/>
    <property type="evidence" value="ECO:0007669"/>
    <property type="project" value="UniProtKB-KW"/>
</dbReference>
<proteinExistence type="predicted"/>
<dbReference type="GeneID" id="83457770"/>
<dbReference type="AlphaFoldDB" id="A0AAW8V207"/>
<dbReference type="RefSeq" id="WP_005230283.1">
    <property type="nucleotide sequence ID" value="NZ_BAAAXK010000007.1"/>
</dbReference>
<organism evidence="5 10">
    <name type="scientific">Enterococcus casseliflavus</name>
    <name type="common">Enterococcus flavescens</name>
    <dbReference type="NCBI Taxonomy" id="37734"/>
    <lineage>
        <taxon>Bacteria</taxon>
        <taxon>Bacillati</taxon>
        <taxon>Bacillota</taxon>
        <taxon>Bacilli</taxon>
        <taxon>Lactobacillales</taxon>
        <taxon>Enterococcaceae</taxon>
        <taxon>Enterococcus</taxon>
    </lineage>
</organism>
<feature type="active site" description="Acyl-thioester intermediate" evidence="4">
    <location>
        <position position="199"/>
    </location>
</feature>
<evidence type="ECO:0000313" key="6">
    <source>
        <dbReference type="EMBL" id="MDT2983979.1"/>
    </source>
</evidence>
<dbReference type="Pfam" id="PF04203">
    <property type="entry name" value="Sortase"/>
    <property type="match status" value="1"/>
</dbReference>
<dbReference type="CDD" id="cd06165">
    <property type="entry name" value="Sortase_A"/>
    <property type="match status" value="1"/>
</dbReference>
<feature type="active site" description="Proton donor/acceptor" evidence="4">
    <location>
        <position position="137"/>
    </location>
</feature>
<dbReference type="SUPFAM" id="SSF63817">
    <property type="entry name" value="Sortase"/>
    <property type="match status" value="1"/>
</dbReference>
<name>A0AAW8V207_ENTCA</name>
<dbReference type="NCBIfam" id="TIGR01076">
    <property type="entry name" value="sortase_fam"/>
    <property type="match status" value="1"/>
</dbReference>
<evidence type="ECO:0000313" key="10">
    <source>
        <dbReference type="Proteomes" id="UP001268896"/>
    </source>
</evidence>
<keyword evidence="3" id="KW-0788">Thiol protease</keyword>
<dbReference type="Proteomes" id="UP001253851">
    <property type="component" value="Unassembled WGS sequence"/>
</dbReference>
<accession>A0AAW8V207</accession>
<protein>
    <submittedName>
        <fullName evidence="5 7">Sortase</fullName>
    </submittedName>
</protein>
<evidence type="ECO:0000256" key="4">
    <source>
        <dbReference type="PIRSR" id="PIRSR605754-1"/>
    </source>
</evidence>
<dbReference type="Proteomes" id="UP001268896">
    <property type="component" value="Unassembled WGS sequence"/>
</dbReference>
<evidence type="ECO:0000256" key="2">
    <source>
        <dbReference type="ARBA" id="ARBA00022801"/>
    </source>
</evidence>
<reference evidence="5 9" key="2">
    <citation type="submission" date="2023-03" db="EMBL/GenBank/DDBJ databases">
        <authorList>
            <person name="Shen W."/>
            <person name="Cai J."/>
        </authorList>
    </citation>
    <scope>NUCLEOTIDE SEQUENCE</scope>
    <source>
        <strain evidence="6 9">B516</strain>
        <strain evidence="5">K72-2</strain>
    </source>
</reference>
<dbReference type="InterPro" id="IPR023365">
    <property type="entry name" value="Sortase_dom-sf"/>
</dbReference>
<dbReference type="Proteomes" id="UP000422837">
    <property type="component" value="Chromosome"/>
</dbReference>
<dbReference type="EMBL" id="JARQDV010000001">
    <property type="protein sequence ID" value="MDT2963510.1"/>
    <property type="molecule type" value="Genomic_DNA"/>
</dbReference>
<sequence>MRKKKRRLSNWLSNLFLLLLLLIGLALIFNNQIKNYFIKQTGEAYAVGTIDRSDVEKNMEAEATFDFDAVEPASSEAVLRAQLSNKALPVIGGVAVPSVGINLPIFKGLANEALLYGAGTLSPTQKMGEGNYALASHRAQSPELLFTPLDDVAIGAAIYVTDLENIYTYTATSSVRVDPTDVYLLDEVEGRKMITLITCGEMGGVTRRVIQGDLESVTPVDEATDEMLAAFNMAQRTF</sequence>
<dbReference type="GO" id="GO:0006508">
    <property type="term" value="P:proteolysis"/>
    <property type="evidence" value="ECO:0007669"/>
    <property type="project" value="UniProtKB-KW"/>
</dbReference>
<keyword evidence="1" id="KW-0645">Protease</keyword>
<evidence type="ECO:0000313" key="5">
    <source>
        <dbReference type="EMBL" id="MDT2963510.1"/>
    </source>
</evidence>
<gene>
    <name evidence="7" type="ORF">GFU50_17275</name>
    <name evidence="5" type="ORF">P7I32_02760</name>
    <name evidence="6" type="ORF">P7I34_15000</name>
</gene>
<evidence type="ECO:0000313" key="8">
    <source>
        <dbReference type="Proteomes" id="UP000422837"/>
    </source>
</evidence>
<dbReference type="Gene3D" id="2.40.260.10">
    <property type="entry name" value="Sortase"/>
    <property type="match status" value="1"/>
</dbReference>
<evidence type="ECO:0000313" key="9">
    <source>
        <dbReference type="Proteomes" id="UP001253851"/>
    </source>
</evidence>
<dbReference type="EMBL" id="CP046123">
    <property type="protein sequence ID" value="QGN31152.1"/>
    <property type="molecule type" value="Genomic_DNA"/>
</dbReference>
<keyword evidence="2" id="KW-0378">Hydrolase</keyword>
<evidence type="ECO:0000313" key="7">
    <source>
        <dbReference type="EMBL" id="QGN31152.1"/>
    </source>
</evidence>